<comment type="caution">
    <text evidence="1">The sequence shown here is derived from an EMBL/GenBank/DDBJ whole genome shotgun (WGS) entry which is preliminary data.</text>
</comment>
<dbReference type="PANTHER" id="PTHR36513">
    <property type="entry name" value="ABC TRANSMEMBRANE TYPE-1 DOMAIN-CONTAINING PROTEIN"/>
    <property type="match status" value="1"/>
</dbReference>
<dbReference type="Pfam" id="PF05990">
    <property type="entry name" value="DUF900"/>
    <property type="match status" value="1"/>
</dbReference>
<dbReference type="SUPFAM" id="SSF53474">
    <property type="entry name" value="alpha/beta-Hydrolases"/>
    <property type="match status" value="1"/>
</dbReference>
<sequence length="242" mass="26062">MFIHGYNYTYQEALYRLVQMSVDAGQSQTSILFDWPSQGDLVGYVADRDAVAFARDDLASVLDALGRGGVKTTVLAHSMGGLLTLETLRQLKIAGRQRELDMIEQVVLAAPDIDIDLFQRDIRTIGRMKKPVVVLAAKDDKVLAFSQRLSGSTAAGALDVNDPRVQELAQSDNLQIIDISSLKSITGTNHDRFVSFAAAYPQLQRANKNQSGPVAGAGALVLNGVGDVISSPFRLTGAALTQ</sequence>
<organism evidence="1 2">
    <name type="scientific">Neorhizobium alkalisoli</name>
    <dbReference type="NCBI Taxonomy" id="528178"/>
    <lineage>
        <taxon>Bacteria</taxon>
        <taxon>Pseudomonadati</taxon>
        <taxon>Pseudomonadota</taxon>
        <taxon>Alphaproteobacteria</taxon>
        <taxon>Hyphomicrobiales</taxon>
        <taxon>Rhizobiaceae</taxon>
        <taxon>Rhizobium/Agrobacterium group</taxon>
        <taxon>Neorhizobium</taxon>
    </lineage>
</organism>
<gene>
    <name evidence="1" type="ORF">FHW37_11776</name>
</gene>
<reference evidence="1 2" key="1">
    <citation type="submission" date="2019-06" db="EMBL/GenBank/DDBJ databases">
        <title>Sorghum-associated microbial communities from plants grown in Nebraska, USA.</title>
        <authorList>
            <person name="Schachtman D."/>
        </authorList>
    </citation>
    <scope>NUCLEOTIDE SEQUENCE [LARGE SCALE GENOMIC DNA]</scope>
    <source>
        <strain evidence="1 2">1225</strain>
    </source>
</reference>
<dbReference type="GO" id="GO:0016787">
    <property type="term" value="F:hydrolase activity"/>
    <property type="evidence" value="ECO:0007669"/>
    <property type="project" value="UniProtKB-KW"/>
</dbReference>
<dbReference type="InterPro" id="IPR029058">
    <property type="entry name" value="AB_hydrolase_fold"/>
</dbReference>
<protein>
    <submittedName>
        <fullName evidence="1">Alpha/beta hydrolase family protein DUF900</fullName>
    </submittedName>
</protein>
<evidence type="ECO:0000313" key="2">
    <source>
        <dbReference type="Proteomes" id="UP000320653"/>
    </source>
</evidence>
<keyword evidence="1" id="KW-0378">Hydrolase</keyword>
<dbReference type="Proteomes" id="UP000320653">
    <property type="component" value="Unassembled WGS sequence"/>
</dbReference>
<keyword evidence="2" id="KW-1185">Reference proteome</keyword>
<dbReference type="InterPro" id="IPR010297">
    <property type="entry name" value="DUF900_hydrolase"/>
</dbReference>
<accession>A0A561Q0T2</accession>
<dbReference type="EMBL" id="VIWP01000017">
    <property type="protein sequence ID" value="TWF43988.1"/>
    <property type="molecule type" value="Genomic_DNA"/>
</dbReference>
<proteinExistence type="predicted"/>
<dbReference type="PANTHER" id="PTHR36513:SF1">
    <property type="entry name" value="TRANSMEMBRANE PROTEIN"/>
    <property type="match status" value="1"/>
</dbReference>
<dbReference type="AlphaFoldDB" id="A0A561Q0T2"/>
<dbReference type="Gene3D" id="3.40.50.1820">
    <property type="entry name" value="alpha/beta hydrolase"/>
    <property type="match status" value="1"/>
</dbReference>
<evidence type="ECO:0000313" key="1">
    <source>
        <dbReference type="EMBL" id="TWF43988.1"/>
    </source>
</evidence>
<name>A0A561Q0T2_9HYPH</name>